<reference evidence="2" key="1">
    <citation type="journal article" date="2022" name="bioRxiv">
        <title>Sequencing and chromosome-scale assembly of the giantPleurodeles waltlgenome.</title>
        <authorList>
            <person name="Brown T."/>
            <person name="Elewa A."/>
            <person name="Iarovenko S."/>
            <person name="Subramanian E."/>
            <person name="Araus A.J."/>
            <person name="Petzold A."/>
            <person name="Susuki M."/>
            <person name="Suzuki K.-i.T."/>
            <person name="Hayashi T."/>
            <person name="Toyoda A."/>
            <person name="Oliveira C."/>
            <person name="Osipova E."/>
            <person name="Leigh N.D."/>
            <person name="Simon A."/>
            <person name="Yun M.H."/>
        </authorList>
    </citation>
    <scope>NUCLEOTIDE SEQUENCE</scope>
    <source>
        <strain evidence="2">20211129_DDA</strain>
        <tissue evidence="2">Liver</tissue>
    </source>
</reference>
<feature type="region of interest" description="Disordered" evidence="1">
    <location>
        <begin position="1"/>
        <end position="38"/>
    </location>
</feature>
<feature type="compositionally biased region" description="Basic residues" evidence="1">
    <location>
        <begin position="1"/>
        <end position="10"/>
    </location>
</feature>
<evidence type="ECO:0000313" key="3">
    <source>
        <dbReference type="Proteomes" id="UP001066276"/>
    </source>
</evidence>
<dbReference type="EMBL" id="JANPWB010000009">
    <property type="protein sequence ID" value="KAJ1151820.1"/>
    <property type="molecule type" value="Genomic_DNA"/>
</dbReference>
<gene>
    <name evidence="2" type="ORF">NDU88_004599</name>
</gene>
<proteinExistence type="predicted"/>
<name>A0AAV7RM20_PLEWA</name>
<keyword evidence="3" id="KW-1185">Reference proteome</keyword>
<comment type="caution">
    <text evidence="2">The sequence shown here is derived from an EMBL/GenBank/DDBJ whole genome shotgun (WGS) entry which is preliminary data.</text>
</comment>
<evidence type="ECO:0008006" key="4">
    <source>
        <dbReference type="Google" id="ProtNLM"/>
    </source>
</evidence>
<organism evidence="2 3">
    <name type="scientific">Pleurodeles waltl</name>
    <name type="common">Iberian ribbed newt</name>
    <dbReference type="NCBI Taxonomy" id="8319"/>
    <lineage>
        <taxon>Eukaryota</taxon>
        <taxon>Metazoa</taxon>
        <taxon>Chordata</taxon>
        <taxon>Craniata</taxon>
        <taxon>Vertebrata</taxon>
        <taxon>Euteleostomi</taxon>
        <taxon>Amphibia</taxon>
        <taxon>Batrachia</taxon>
        <taxon>Caudata</taxon>
        <taxon>Salamandroidea</taxon>
        <taxon>Salamandridae</taxon>
        <taxon>Pleurodelinae</taxon>
        <taxon>Pleurodeles</taxon>
    </lineage>
</organism>
<evidence type="ECO:0000256" key="1">
    <source>
        <dbReference type="SAM" id="MobiDB-lite"/>
    </source>
</evidence>
<accession>A0AAV7RM20</accession>
<dbReference type="Proteomes" id="UP001066276">
    <property type="component" value="Chromosome 5"/>
</dbReference>
<sequence>MESRKRKRSTGRKEKTERMQTGGPKKQNNRGERCIDPGQHSRVGTGLALFLHAQRCLRCKSSCTVIRSTGCDLPTSVSDAVRRFPSSVCQFFSRVSGEHPFSASEPAARHFFSRRSELLQSFSRTALCVDFLLLGCQLLLSGSLELDEHHRAE</sequence>
<evidence type="ECO:0000313" key="2">
    <source>
        <dbReference type="EMBL" id="KAJ1151820.1"/>
    </source>
</evidence>
<dbReference type="AlphaFoldDB" id="A0AAV7RM20"/>
<protein>
    <recommendedName>
        <fullName evidence="4">Transmembrane protein</fullName>
    </recommendedName>
</protein>